<proteinExistence type="predicted"/>
<evidence type="ECO:0000313" key="2">
    <source>
        <dbReference type="Proteomes" id="UP001273136"/>
    </source>
</evidence>
<comment type="caution">
    <text evidence="1">The sequence shown here is derived from an EMBL/GenBank/DDBJ whole genome shotgun (WGS) entry which is preliminary data.</text>
</comment>
<name>A0AAE4MCF9_9EURY</name>
<dbReference type="Pfam" id="PF13412">
    <property type="entry name" value="HTH_24"/>
    <property type="match status" value="1"/>
</dbReference>
<dbReference type="InterPro" id="IPR036390">
    <property type="entry name" value="WH_DNA-bd_sf"/>
</dbReference>
<reference evidence="1" key="1">
    <citation type="submission" date="2023-06" db="EMBL/GenBank/DDBJ databases">
        <title>Genome sequence of Methancorpusculaceae sp. Ag1.</title>
        <authorList>
            <person name="Protasov E."/>
            <person name="Platt K."/>
            <person name="Poehlein A."/>
            <person name="Daniel R."/>
            <person name="Brune A."/>
        </authorList>
    </citation>
    <scope>NUCLEOTIDE SEQUENCE</scope>
    <source>
        <strain evidence="1">Ag1</strain>
    </source>
</reference>
<keyword evidence="2" id="KW-1185">Reference proteome</keyword>
<protein>
    <submittedName>
        <fullName evidence="1">Uncharacterized protein</fullName>
    </submittedName>
</protein>
<dbReference type="Proteomes" id="UP001273136">
    <property type="component" value="Unassembled WGS sequence"/>
</dbReference>
<accession>A0AAE4MCF9</accession>
<sequence>MFLQCALCFFVGVETQKDLLRLFDQSTAIDEGVNVVREGVNEGVNFDDEGVNTLLDLIRTEPGLNARTLAAKTGKSLSTTERHIRKLKNEGAIEFRGAPKNGGYYSLTPKK</sequence>
<dbReference type="EMBL" id="JAWDKA010000004">
    <property type="protein sequence ID" value="MDV0441674.1"/>
    <property type="molecule type" value="Genomic_DNA"/>
</dbReference>
<dbReference type="Gene3D" id="1.10.10.10">
    <property type="entry name" value="Winged helix-like DNA-binding domain superfamily/Winged helix DNA-binding domain"/>
    <property type="match status" value="1"/>
</dbReference>
<dbReference type="CDD" id="cd00090">
    <property type="entry name" value="HTH_ARSR"/>
    <property type="match status" value="1"/>
</dbReference>
<dbReference type="InterPro" id="IPR011991">
    <property type="entry name" value="ArsR-like_HTH"/>
</dbReference>
<gene>
    <name evidence="1" type="ORF">McpAg1_08820</name>
</gene>
<dbReference type="AlphaFoldDB" id="A0AAE4MCF9"/>
<organism evidence="1 2">
    <name type="scientific">Methanorbis furvi</name>
    <dbReference type="NCBI Taxonomy" id="3028299"/>
    <lineage>
        <taxon>Archaea</taxon>
        <taxon>Methanobacteriati</taxon>
        <taxon>Methanobacteriota</taxon>
        <taxon>Stenosarchaea group</taxon>
        <taxon>Methanomicrobia</taxon>
        <taxon>Methanomicrobiales</taxon>
        <taxon>Methanocorpusculaceae</taxon>
        <taxon>Methanorbis</taxon>
    </lineage>
</organism>
<evidence type="ECO:0000313" key="1">
    <source>
        <dbReference type="EMBL" id="MDV0441674.1"/>
    </source>
</evidence>
<dbReference type="InterPro" id="IPR036388">
    <property type="entry name" value="WH-like_DNA-bd_sf"/>
</dbReference>
<dbReference type="SUPFAM" id="SSF46785">
    <property type="entry name" value="Winged helix' DNA-binding domain"/>
    <property type="match status" value="1"/>
</dbReference>